<keyword evidence="1" id="KW-0812">Transmembrane</keyword>
<name>A0A6A5T2J2_9PLEO</name>
<feature type="transmembrane region" description="Helical" evidence="1">
    <location>
        <begin position="224"/>
        <end position="243"/>
    </location>
</feature>
<evidence type="ECO:0000259" key="2">
    <source>
        <dbReference type="Pfam" id="PF20237"/>
    </source>
</evidence>
<reference evidence="3" key="1">
    <citation type="journal article" date="2020" name="Stud. Mycol.">
        <title>101 Dothideomycetes genomes: a test case for predicting lifestyles and emergence of pathogens.</title>
        <authorList>
            <person name="Haridas S."/>
            <person name="Albert R."/>
            <person name="Binder M."/>
            <person name="Bloem J."/>
            <person name="Labutti K."/>
            <person name="Salamov A."/>
            <person name="Andreopoulos B."/>
            <person name="Baker S."/>
            <person name="Barry K."/>
            <person name="Bills G."/>
            <person name="Bluhm B."/>
            <person name="Cannon C."/>
            <person name="Castanera R."/>
            <person name="Culley D."/>
            <person name="Daum C."/>
            <person name="Ezra D."/>
            <person name="Gonzalez J."/>
            <person name="Henrissat B."/>
            <person name="Kuo A."/>
            <person name="Liang C."/>
            <person name="Lipzen A."/>
            <person name="Lutzoni F."/>
            <person name="Magnuson J."/>
            <person name="Mondo S."/>
            <person name="Nolan M."/>
            <person name="Ohm R."/>
            <person name="Pangilinan J."/>
            <person name="Park H.-J."/>
            <person name="Ramirez L."/>
            <person name="Alfaro M."/>
            <person name="Sun H."/>
            <person name="Tritt A."/>
            <person name="Yoshinaga Y."/>
            <person name="Zwiers L.-H."/>
            <person name="Turgeon B."/>
            <person name="Goodwin S."/>
            <person name="Spatafora J."/>
            <person name="Crous P."/>
            <person name="Grigoriev I."/>
        </authorList>
    </citation>
    <scope>NUCLEOTIDE SEQUENCE</scope>
    <source>
        <strain evidence="3">CBS 161.51</strain>
    </source>
</reference>
<proteinExistence type="predicted"/>
<gene>
    <name evidence="3" type="ORF">EJ02DRAFT_248175</name>
</gene>
<dbReference type="Pfam" id="PF20237">
    <property type="entry name" value="DUF6594"/>
    <property type="match status" value="1"/>
</dbReference>
<evidence type="ECO:0000313" key="4">
    <source>
        <dbReference type="Proteomes" id="UP000800038"/>
    </source>
</evidence>
<feature type="transmembrane region" description="Helical" evidence="1">
    <location>
        <begin position="255"/>
        <end position="273"/>
    </location>
</feature>
<feature type="domain" description="DUF6594" evidence="2">
    <location>
        <begin position="31"/>
        <end position="276"/>
    </location>
</feature>
<keyword evidence="1" id="KW-0472">Membrane</keyword>
<dbReference type="Proteomes" id="UP000800038">
    <property type="component" value="Unassembled WGS sequence"/>
</dbReference>
<accession>A0A6A5T2J2</accession>
<dbReference type="InterPro" id="IPR046529">
    <property type="entry name" value="DUF6594"/>
</dbReference>
<evidence type="ECO:0000256" key="1">
    <source>
        <dbReference type="SAM" id="Phobius"/>
    </source>
</evidence>
<keyword evidence="4" id="KW-1185">Reference proteome</keyword>
<protein>
    <recommendedName>
        <fullName evidence="2">DUF6594 domain-containing protein</fullName>
    </recommendedName>
</protein>
<dbReference type="OrthoDB" id="3795611at2759"/>
<organism evidence="3 4">
    <name type="scientific">Clathrospora elynae</name>
    <dbReference type="NCBI Taxonomy" id="706981"/>
    <lineage>
        <taxon>Eukaryota</taxon>
        <taxon>Fungi</taxon>
        <taxon>Dikarya</taxon>
        <taxon>Ascomycota</taxon>
        <taxon>Pezizomycotina</taxon>
        <taxon>Dothideomycetes</taxon>
        <taxon>Pleosporomycetidae</taxon>
        <taxon>Pleosporales</taxon>
        <taxon>Diademaceae</taxon>
        <taxon>Clathrospora</taxon>
    </lineage>
</organism>
<keyword evidence="1" id="KW-1133">Transmembrane helix</keyword>
<evidence type="ECO:0000313" key="3">
    <source>
        <dbReference type="EMBL" id="KAF1946244.1"/>
    </source>
</evidence>
<dbReference type="AlphaFoldDB" id="A0A6A5T2J2"/>
<sequence>MTANNRSDPDCNPPSVKECITALVNHKDLFEMIADYPQAGINERFGKHWALNLAYIESNVHRYARAAEIFLLENAKPGGGSQDEGKLQTQLTQVMDPWVDSLFLHSRAVKNSREMALAPSPSKVFTRKYRLFNSIGGRSIRAANGEMSSIYGRDGDPIPSNLATADNEDLEPMAQFVNDWLMNPFIDYVGRPFQSLCFSLPMYEGNRPTTGDGMDVVNARTISAVAEAFVCVVAILVLIAPIATINTIQGQTLRIVVIPLFCFLFAASAQFMGPRSMPLYTLVTAYFQAMVVFVGTTSEQSIRQ</sequence>
<feature type="transmembrane region" description="Helical" evidence="1">
    <location>
        <begin position="279"/>
        <end position="298"/>
    </location>
</feature>
<dbReference type="EMBL" id="ML976004">
    <property type="protein sequence ID" value="KAF1946244.1"/>
    <property type="molecule type" value="Genomic_DNA"/>
</dbReference>